<dbReference type="PROSITE" id="PS50294">
    <property type="entry name" value="WD_REPEATS_REGION"/>
    <property type="match status" value="1"/>
</dbReference>
<dbReference type="GO" id="GO:0032040">
    <property type="term" value="C:small-subunit processome"/>
    <property type="evidence" value="ECO:0007669"/>
    <property type="project" value="InterPro"/>
</dbReference>
<dbReference type="AlphaFoldDB" id="A0AAE1P4H1"/>
<evidence type="ECO:0008006" key="8">
    <source>
        <dbReference type="Google" id="ProtNLM"/>
    </source>
</evidence>
<evidence type="ECO:0000256" key="2">
    <source>
        <dbReference type="ARBA" id="ARBA00022737"/>
    </source>
</evidence>
<dbReference type="PROSITE" id="PS00678">
    <property type="entry name" value="WD_REPEATS_1"/>
    <property type="match status" value="1"/>
</dbReference>
<dbReference type="PANTHER" id="PTHR22840:SF12">
    <property type="entry name" value="WD REPEAT-CONTAINING PROTEIN 36"/>
    <property type="match status" value="1"/>
</dbReference>
<dbReference type="SUPFAM" id="SSF50998">
    <property type="entry name" value="Quinoprotein alcohol dehydrogenase-like"/>
    <property type="match status" value="1"/>
</dbReference>
<keyword evidence="1 3" id="KW-0853">WD repeat</keyword>
<protein>
    <recommendedName>
        <fullName evidence="8">WD repeat-containing protein 36</fullName>
    </recommendedName>
</protein>
<evidence type="ECO:0000259" key="5">
    <source>
        <dbReference type="Pfam" id="PF25171"/>
    </source>
</evidence>
<feature type="domain" description="WDR36/Utp21 N-terminal" evidence="5">
    <location>
        <begin position="1"/>
        <end position="135"/>
    </location>
</feature>
<evidence type="ECO:0000313" key="7">
    <source>
        <dbReference type="Proteomes" id="UP001292094"/>
    </source>
</evidence>
<evidence type="ECO:0000256" key="3">
    <source>
        <dbReference type="PROSITE-ProRule" id="PRU00221"/>
    </source>
</evidence>
<gene>
    <name evidence="6" type="ORF">Pmani_026241</name>
</gene>
<dbReference type="Pfam" id="PF25168">
    <property type="entry name" value="Beta-prop_WDR36-Utp21_2nd"/>
    <property type="match status" value="1"/>
</dbReference>
<organism evidence="6 7">
    <name type="scientific">Petrolisthes manimaculis</name>
    <dbReference type="NCBI Taxonomy" id="1843537"/>
    <lineage>
        <taxon>Eukaryota</taxon>
        <taxon>Metazoa</taxon>
        <taxon>Ecdysozoa</taxon>
        <taxon>Arthropoda</taxon>
        <taxon>Crustacea</taxon>
        <taxon>Multicrustacea</taxon>
        <taxon>Malacostraca</taxon>
        <taxon>Eumalacostraca</taxon>
        <taxon>Eucarida</taxon>
        <taxon>Decapoda</taxon>
        <taxon>Pleocyemata</taxon>
        <taxon>Anomura</taxon>
        <taxon>Galatheoidea</taxon>
        <taxon>Porcellanidae</taxon>
        <taxon>Petrolisthes</taxon>
    </lineage>
</organism>
<dbReference type="Gene3D" id="2.130.10.10">
    <property type="entry name" value="YVTN repeat-like/Quinoprotein amine dehydrogenase"/>
    <property type="match status" value="2"/>
</dbReference>
<feature type="repeat" description="WD" evidence="3">
    <location>
        <begin position="392"/>
        <end position="433"/>
    </location>
</feature>
<accession>A0AAE1P4H1</accession>
<dbReference type="InterPro" id="IPR015943">
    <property type="entry name" value="WD40/YVTN_repeat-like_dom_sf"/>
</dbReference>
<name>A0AAE1P4H1_9EUCA</name>
<dbReference type="InterPro" id="IPR007319">
    <property type="entry name" value="WDR36/Utp21_C"/>
</dbReference>
<dbReference type="Pfam" id="PF04192">
    <property type="entry name" value="Utp21"/>
    <property type="match status" value="1"/>
</dbReference>
<feature type="domain" description="WDR36/Utp21 C-terminal" evidence="4">
    <location>
        <begin position="521"/>
        <end position="719"/>
    </location>
</feature>
<keyword evidence="2" id="KW-0677">Repeat</keyword>
<dbReference type="PANTHER" id="PTHR22840">
    <property type="entry name" value="WD REPEAT-CONTAINING PROTEIN 36"/>
    <property type="match status" value="1"/>
</dbReference>
<comment type="caution">
    <text evidence="6">The sequence shown here is derived from an EMBL/GenBank/DDBJ whole genome shotgun (WGS) entry which is preliminary data.</text>
</comment>
<dbReference type="EMBL" id="JAWZYT010002855">
    <property type="protein sequence ID" value="KAK4301618.1"/>
    <property type="molecule type" value="Genomic_DNA"/>
</dbReference>
<dbReference type="SMART" id="SM00320">
    <property type="entry name" value="WD40"/>
    <property type="match status" value="8"/>
</dbReference>
<dbReference type="PROSITE" id="PS50082">
    <property type="entry name" value="WD_REPEATS_2"/>
    <property type="match status" value="1"/>
</dbReference>
<dbReference type="GO" id="GO:0006364">
    <property type="term" value="P:rRNA processing"/>
    <property type="evidence" value="ECO:0007669"/>
    <property type="project" value="InterPro"/>
</dbReference>
<dbReference type="Proteomes" id="UP001292094">
    <property type="component" value="Unassembled WGS sequence"/>
</dbReference>
<evidence type="ECO:0000256" key="1">
    <source>
        <dbReference type="ARBA" id="ARBA00022574"/>
    </source>
</evidence>
<dbReference type="InterPro" id="IPR011047">
    <property type="entry name" value="Quinoprotein_ADH-like_sf"/>
</dbReference>
<evidence type="ECO:0000259" key="4">
    <source>
        <dbReference type="Pfam" id="PF04192"/>
    </source>
</evidence>
<dbReference type="GO" id="GO:0034388">
    <property type="term" value="C:Pwp2p-containing subcomplex of 90S preribosome"/>
    <property type="evidence" value="ECO:0007669"/>
    <property type="project" value="TreeGrafter"/>
</dbReference>
<dbReference type="InterPro" id="IPR019775">
    <property type="entry name" value="WD40_repeat_CS"/>
</dbReference>
<dbReference type="Pfam" id="PF25171">
    <property type="entry name" value="Beta-prop_WDR36-Utp21_1st"/>
    <property type="match status" value="1"/>
</dbReference>
<dbReference type="InterPro" id="IPR059157">
    <property type="entry name" value="WDR36-Utp21_N"/>
</dbReference>
<dbReference type="InterPro" id="IPR001680">
    <property type="entry name" value="WD40_rpt"/>
</dbReference>
<sequence length="726" mass="80815">MQLWNLNTCKVLYNFVGWDSAICVLKQAPALDVIAVGLNNGKIILHNIKYDESIVEFAQEWGRVTSISFRTDGFPVMVTGSEIGHLALWDLKERKLLSQVRFVHRGLVAGLECLPGEPLMITSSPDNSLKMWIFDLPDGGARLLKLVEGHSAPPLCARFYGITKVLGDNVITAGEDSSVMCFSTVADINKNFGFASYNRKSFKRLHDKTKIMPAITRFAFETTKERIWDGAAAIHYGHSLVTTWSFYSQTMGQHKLQHERFKEDTYRHCVATCLDLTACGNFVIIGYDSGHIDKFNMQSGQHRGSFGNPVAHVGGVQDLAADGINMFVVSGGQEGDLKWWRKRDSSCIKTLSLDESISKMFLHRDSGLLGVALEDWSIQVVDVDTKCVVRKLYGHHNQLTDIAFSPDSKWLISSSMDKTIRTWDIPSGACVDCFAVPIPCTSIAVSPSGDFLATVHTDQLGVYLWSNKALFHHISLRPLTSDHQAATVCLPSAGAAEFQVADAEETDEDTKDEDEEYISPQQISEELITLAMLPTSRWLNLLSLDVIKKRNKPIEPAKVPKSAPFFIPTVPGLEFKFAPTETEKSATNSKVKPVKSFEVLTDFGKKLKAGEYEIALKMLMDQGPSGVEVEIRGLDPDVGGSEEVMIQFLEMVRWALTMQCNFEAVQGYLGLFLKLHANYIMDNSAVSEKCEELYAVQGKAWHKIRDSMDQTLSLVSYFKNAALISY</sequence>
<evidence type="ECO:0000313" key="6">
    <source>
        <dbReference type="EMBL" id="KAK4301618.1"/>
    </source>
</evidence>
<reference evidence="6" key="1">
    <citation type="submission" date="2023-11" db="EMBL/GenBank/DDBJ databases">
        <title>Genome assemblies of two species of porcelain crab, Petrolisthes cinctipes and Petrolisthes manimaculis (Anomura: Porcellanidae).</title>
        <authorList>
            <person name="Angst P."/>
        </authorList>
    </citation>
    <scope>NUCLEOTIDE SEQUENCE</scope>
    <source>
        <strain evidence="6">PB745_02</strain>
        <tissue evidence="6">Gill</tissue>
    </source>
</reference>
<keyword evidence="7" id="KW-1185">Reference proteome</keyword>
<proteinExistence type="predicted"/>